<dbReference type="GO" id="GO:0006646">
    <property type="term" value="P:phosphatidylethanolamine biosynthetic process"/>
    <property type="evidence" value="ECO:0007669"/>
    <property type="project" value="UniProtKB-UniPathway"/>
</dbReference>
<feature type="domain" description="Cytidyltransferase-like" evidence="12">
    <location>
        <begin position="217"/>
        <end position="348"/>
    </location>
</feature>
<dbReference type="Pfam" id="PF01467">
    <property type="entry name" value="CTP_transf_like"/>
    <property type="match status" value="2"/>
</dbReference>
<dbReference type="NCBIfam" id="TIGR00125">
    <property type="entry name" value="cyt_tran_rel"/>
    <property type="match status" value="2"/>
</dbReference>
<dbReference type="InterPro" id="IPR004821">
    <property type="entry name" value="Cyt_trans-like"/>
</dbReference>
<comment type="caution">
    <text evidence="13">The sequence shown here is derived from an EMBL/GenBank/DDBJ whole genome shotgun (WGS) entry which is preliminary data.</text>
</comment>
<evidence type="ECO:0000256" key="4">
    <source>
        <dbReference type="ARBA" id="ARBA00022679"/>
    </source>
</evidence>
<evidence type="ECO:0000259" key="12">
    <source>
        <dbReference type="Pfam" id="PF01467"/>
    </source>
</evidence>
<keyword evidence="5" id="KW-0548">Nucleotidyltransferase</keyword>
<keyword evidence="8" id="KW-1208">Phospholipid metabolism</keyword>
<evidence type="ECO:0000313" key="14">
    <source>
        <dbReference type="Proteomes" id="UP000669133"/>
    </source>
</evidence>
<dbReference type="EC" id="2.7.7.14" evidence="10"/>
<evidence type="ECO:0000256" key="6">
    <source>
        <dbReference type="ARBA" id="ARBA00023098"/>
    </source>
</evidence>
<organism evidence="13 14">
    <name type="scientific">Candida metapsilosis</name>
    <dbReference type="NCBI Taxonomy" id="273372"/>
    <lineage>
        <taxon>Eukaryota</taxon>
        <taxon>Fungi</taxon>
        <taxon>Dikarya</taxon>
        <taxon>Ascomycota</taxon>
        <taxon>Saccharomycotina</taxon>
        <taxon>Pichiomycetes</taxon>
        <taxon>Debaryomycetaceae</taxon>
        <taxon>Candida/Lodderomyces clade</taxon>
        <taxon>Candida</taxon>
    </lineage>
</organism>
<comment type="similarity">
    <text evidence="2">Belongs to the cytidylyltransferase family.</text>
</comment>
<dbReference type="Gene3D" id="3.40.50.620">
    <property type="entry name" value="HUPs"/>
    <property type="match status" value="2"/>
</dbReference>
<evidence type="ECO:0000256" key="9">
    <source>
        <dbReference type="ARBA" id="ARBA00024191"/>
    </source>
</evidence>
<dbReference type="GO" id="GO:0004306">
    <property type="term" value="F:ethanolamine-phosphate cytidylyltransferase activity"/>
    <property type="evidence" value="ECO:0007669"/>
    <property type="project" value="UniProtKB-EC"/>
</dbReference>
<dbReference type="SUPFAM" id="SSF52374">
    <property type="entry name" value="Nucleotidylyl transferase"/>
    <property type="match status" value="2"/>
</dbReference>
<keyword evidence="6" id="KW-0443">Lipid metabolism</keyword>
<dbReference type="PANTHER" id="PTHR45780:SF2">
    <property type="entry name" value="ETHANOLAMINE-PHOSPHATE CYTIDYLYLTRANSFERASE"/>
    <property type="match status" value="1"/>
</dbReference>
<dbReference type="Proteomes" id="UP000669133">
    <property type="component" value="Unassembled WGS sequence"/>
</dbReference>
<proteinExistence type="inferred from homology"/>
<dbReference type="OrthoDB" id="40021at2759"/>
<evidence type="ECO:0000256" key="2">
    <source>
        <dbReference type="ARBA" id="ARBA00010101"/>
    </source>
</evidence>
<gene>
    <name evidence="13" type="ORF">I9W82_004610</name>
</gene>
<keyword evidence="3" id="KW-0444">Lipid biosynthesis</keyword>
<dbReference type="GeneID" id="93653239"/>
<evidence type="ECO:0000256" key="1">
    <source>
        <dbReference type="ARBA" id="ARBA00005189"/>
    </source>
</evidence>
<dbReference type="PANTHER" id="PTHR45780">
    <property type="entry name" value="ETHANOLAMINE-PHOSPHATE CYTIDYLYLTRANSFERASE"/>
    <property type="match status" value="1"/>
</dbReference>
<dbReference type="InterPro" id="IPR014729">
    <property type="entry name" value="Rossmann-like_a/b/a_fold"/>
</dbReference>
<evidence type="ECO:0000256" key="5">
    <source>
        <dbReference type="ARBA" id="ARBA00022695"/>
    </source>
</evidence>
<keyword evidence="4" id="KW-0808">Transferase</keyword>
<dbReference type="GO" id="GO:0005737">
    <property type="term" value="C:cytoplasm"/>
    <property type="evidence" value="ECO:0007669"/>
    <property type="project" value="TreeGrafter"/>
</dbReference>
<dbReference type="EMBL" id="JAEOAQ010000007">
    <property type="protein sequence ID" value="KAG5416979.1"/>
    <property type="molecule type" value="Genomic_DNA"/>
</dbReference>
<keyword evidence="14" id="KW-1185">Reference proteome</keyword>
<reference evidence="13 14" key="1">
    <citation type="submission" date="2020-12" db="EMBL/GenBank/DDBJ databases">
        <title>Effect of drift, selection, and recombination on the evolution of hybrid genomes in Candida yeast pathogens.</title>
        <authorList>
            <person name="Mixao V."/>
            <person name="Ksiezopolska E."/>
            <person name="Saus E."/>
            <person name="Boekhout T."/>
            <person name="Gacser A."/>
            <person name="Gabaldon T."/>
        </authorList>
    </citation>
    <scope>NUCLEOTIDE SEQUENCE [LARGE SCALE GENOMIC DNA]</scope>
    <source>
        <strain evidence="13 14">BP57</strain>
    </source>
</reference>
<comment type="pathway">
    <text evidence="1">Lipid metabolism.</text>
</comment>
<evidence type="ECO:0000256" key="11">
    <source>
        <dbReference type="ARBA" id="ARBA00031473"/>
    </source>
</evidence>
<accession>A0A8H7ZAK9</accession>
<dbReference type="UniPathway" id="UPA00558">
    <property type="reaction ID" value="UER00742"/>
</dbReference>
<evidence type="ECO:0000256" key="8">
    <source>
        <dbReference type="ARBA" id="ARBA00023264"/>
    </source>
</evidence>
<dbReference type="AlphaFoldDB" id="A0A8H7ZAK9"/>
<evidence type="ECO:0000256" key="3">
    <source>
        <dbReference type="ARBA" id="ARBA00022516"/>
    </source>
</evidence>
<sequence>MFERPEGIENCRIWVDGCFDFAHHGHAGAMLQARQLGKELYAGVHSDEEILANKGPCVMKLDERMTAVDACKWSTKAIPNAPYVTDPKFMEQYGCQYVVHGDDITTDANGEDTYQVVKDLGKFVVVKRTPNISTTDLVGRMLLMSKSHHYRDLNVEKNWQKLINEGDNLDRFTRYATDETGLHPGSVVYLNTPEELKTIVEPKKEEEADVSPQYVYIDGGFDLFHPGHIEVLKLAHEKAQKLGNGTTKVIVGIHDDITVNKYKGLNYPIMNIFERSLCVLQCKYVDGIVLNAPYVPTLEFLSRIGNVVKVFHGPTEVDASVYEEVSGKGNGKVVFETLPKHKYDHMSTEFIVDRVLQNKALYVERQKKKGWKAEVEKVLEAKEKAKGE</sequence>
<dbReference type="CDD" id="cd02174">
    <property type="entry name" value="CCT"/>
    <property type="match status" value="1"/>
</dbReference>
<evidence type="ECO:0000313" key="13">
    <source>
        <dbReference type="EMBL" id="KAG5416979.1"/>
    </source>
</evidence>
<comment type="pathway">
    <text evidence="9">Phospholipid metabolism; phosphatidylethanolamine biosynthesis; phosphatidylethanolamine from ethanolamine: step 2/3.</text>
</comment>
<dbReference type="InterPro" id="IPR041723">
    <property type="entry name" value="CCT"/>
</dbReference>
<keyword evidence="7" id="KW-0594">Phospholipid biosynthesis</keyword>
<feature type="domain" description="Cytidyltransferase-like" evidence="12">
    <location>
        <begin position="15"/>
        <end position="138"/>
    </location>
</feature>
<evidence type="ECO:0000256" key="10">
    <source>
        <dbReference type="ARBA" id="ARBA00024221"/>
    </source>
</evidence>
<dbReference type="InterPro" id="IPR044608">
    <property type="entry name" value="Ect1/PCYT2"/>
</dbReference>
<evidence type="ECO:0000256" key="7">
    <source>
        <dbReference type="ARBA" id="ARBA00023209"/>
    </source>
</evidence>
<protein>
    <recommendedName>
        <fullName evidence="10">ethanolamine-phosphate cytidylyltransferase</fullName>
        <ecNumber evidence="10">2.7.7.14</ecNumber>
    </recommendedName>
    <alternativeName>
        <fullName evidence="11">CTP:phosphoethanolamine cytidylyltransferase</fullName>
    </alternativeName>
</protein>
<name>A0A8H7ZAK9_9ASCO</name>
<dbReference type="RefSeq" id="XP_067546095.1">
    <property type="nucleotide sequence ID" value="XM_067693701.1"/>
</dbReference>